<evidence type="ECO:0000259" key="1">
    <source>
        <dbReference type="PROSITE" id="PS50943"/>
    </source>
</evidence>
<gene>
    <name evidence="2" type="ORF">HTZ77_40170</name>
</gene>
<proteinExistence type="predicted"/>
<evidence type="ECO:0000313" key="2">
    <source>
        <dbReference type="EMBL" id="NUW37576.1"/>
    </source>
</evidence>
<keyword evidence="3" id="KW-1185">Reference proteome</keyword>
<dbReference type="Gene3D" id="1.10.260.40">
    <property type="entry name" value="lambda repressor-like DNA-binding domains"/>
    <property type="match status" value="1"/>
</dbReference>
<dbReference type="Pfam" id="PF13560">
    <property type="entry name" value="HTH_31"/>
    <property type="match status" value="1"/>
</dbReference>
<protein>
    <submittedName>
        <fullName evidence="2">Helix-turn-helix domain-containing protein</fullName>
    </submittedName>
</protein>
<sequence length="275" mass="30691">MPKESELCPADSPTALFGFELRRHRKARGWSQIRLSKAVSYSVGTISMIETARRSPTEEFARHCDEALEAEGALMRLWPMVSHASAPPWFRPWLDVEATAEAIRTWEPLVVPGLLQTEDYARAVLSGDVCATSEQIETYVAARMERQSILRRSKPPLLWIVIDESVLHRPIGSPAVMSAQLTRLLEAGLAPRITIQILPLSAYSTTGLAGGFAIAQAHGVFDTAYVESAGIMSRVTERPEDVSVLTYRYEGIRSEALPQRESRELIKETLQRWTS</sequence>
<dbReference type="Pfam" id="PF19054">
    <property type="entry name" value="DUF5753"/>
    <property type="match status" value="1"/>
</dbReference>
<dbReference type="CDD" id="cd00093">
    <property type="entry name" value="HTH_XRE"/>
    <property type="match status" value="1"/>
</dbReference>
<dbReference type="SMART" id="SM00530">
    <property type="entry name" value="HTH_XRE"/>
    <property type="match status" value="1"/>
</dbReference>
<comment type="caution">
    <text evidence="2">The sequence shown here is derived from an EMBL/GenBank/DDBJ whole genome shotgun (WGS) entry which is preliminary data.</text>
</comment>
<dbReference type="GO" id="GO:0003677">
    <property type="term" value="F:DNA binding"/>
    <property type="evidence" value="ECO:0007669"/>
    <property type="project" value="InterPro"/>
</dbReference>
<dbReference type="InterPro" id="IPR010982">
    <property type="entry name" value="Lambda_DNA-bd_dom_sf"/>
</dbReference>
<dbReference type="SUPFAM" id="SSF47413">
    <property type="entry name" value="lambda repressor-like DNA-binding domains"/>
    <property type="match status" value="1"/>
</dbReference>
<feature type="domain" description="HTH cro/C1-type" evidence="1">
    <location>
        <begin position="21"/>
        <end position="74"/>
    </location>
</feature>
<dbReference type="EMBL" id="JABWGN010000021">
    <property type="protein sequence ID" value="NUW37576.1"/>
    <property type="molecule type" value="Genomic_DNA"/>
</dbReference>
<dbReference type="PROSITE" id="PS50943">
    <property type="entry name" value="HTH_CROC1"/>
    <property type="match status" value="1"/>
</dbReference>
<dbReference type="InterPro" id="IPR043917">
    <property type="entry name" value="DUF5753"/>
</dbReference>
<dbReference type="AlphaFoldDB" id="A0A7Y6M8G9"/>
<dbReference type="RefSeq" id="WP_175595014.1">
    <property type="nucleotide sequence ID" value="NZ_JABWGN010000021.1"/>
</dbReference>
<evidence type="ECO:0000313" key="3">
    <source>
        <dbReference type="Proteomes" id="UP000586042"/>
    </source>
</evidence>
<accession>A0A7Y6M8G9</accession>
<reference evidence="2 3" key="1">
    <citation type="submission" date="2020-06" db="EMBL/GenBank/DDBJ databases">
        <title>Nonomuraea sp. SMC257, a novel actinomycete isolated from soil.</title>
        <authorList>
            <person name="Chanama M."/>
        </authorList>
    </citation>
    <scope>NUCLEOTIDE SEQUENCE [LARGE SCALE GENOMIC DNA]</scope>
    <source>
        <strain evidence="2 3">SMC257</strain>
    </source>
</reference>
<dbReference type="Proteomes" id="UP000586042">
    <property type="component" value="Unassembled WGS sequence"/>
</dbReference>
<name>A0A7Y6M8G9_9ACTN</name>
<organism evidence="2 3">
    <name type="scientific">Nonomuraea montanisoli</name>
    <dbReference type="NCBI Taxonomy" id="2741721"/>
    <lineage>
        <taxon>Bacteria</taxon>
        <taxon>Bacillati</taxon>
        <taxon>Actinomycetota</taxon>
        <taxon>Actinomycetes</taxon>
        <taxon>Streptosporangiales</taxon>
        <taxon>Streptosporangiaceae</taxon>
        <taxon>Nonomuraea</taxon>
    </lineage>
</organism>
<dbReference type="InterPro" id="IPR001387">
    <property type="entry name" value="Cro/C1-type_HTH"/>
</dbReference>